<dbReference type="EMBL" id="JQZV01000010">
    <property type="protein sequence ID" value="KGN92407.1"/>
    <property type="molecule type" value="Genomic_DNA"/>
</dbReference>
<dbReference type="Pfam" id="PF00691">
    <property type="entry name" value="OmpA"/>
    <property type="match status" value="1"/>
</dbReference>
<keyword evidence="3" id="KW-1134">Transmembrane beta strand</keyword>
<keyword evidence="5" id="KW-0406">Ion transport</keyword>
<evidence type="ECO:0000256" key="9">
    <source>
        <dbReference type="PROSITE-ProRule" id="PRU00473"/>
    </source>
</evidence>
<dbReference type="SUPFAM" id="SSF103088">
    <property type="entry name" value="OmpA-like"/>
    <property type="match status" value="1"/>
</dbReference>
<dbReference type="Gene3D" id="3.30.1330.60">
    <property type="entry name" value="OmpA-like domain"/>
    <property type="match status" value="1"/>
</dbReference>
<dbReference type="InterPro" id="IPR011250">
    <property type="entry name" value="OMP/PagP_B-barrel"/>
</dbReference>
<evidence type="ECO:0000256" key="1">
    <source>
        <dbReference type="ARBA" id="ARBA00004571"/>
    </source>
</evidence>
<evidence type="ECO:0000256" key="2">
    <source>
        <dbReference type="ARBA" id="ARBA00022448"/>
    </source>
</evidence>
<evidence type="ECO:0000256" key="8">
    <source>
        <dbReference type="ARBA" id="ARBA00023237"/>
    </source>
</evidence>
<gene>
    <name evidence="12" type="ORF">HQ43_05135</name>
</gene>
<protein>
    <recommendedName>
        <fullName evidence="11">OmpA-like domain-containing protein</fullName>
    </recommendedName>
</protein>
<accession>A0ABR4XLP5</accession>
<dbReference type="InterPro" id="IPR036737">
    <property type="entry name" value="OmpA-like_sf"/>
</dbReference>
<feature type="signal peptide" evidence="10">
    <location>
        <begin position="1"/>
        <end position="21"/>
    </location>
</feature>
<evidence type="ECO:0000256" key="7">
    <source>
        <dbReference type="ARBA" id="ARBA00023136"/>
    </source>
</evidence>
<keyword evidence="2" id="KW-0813">Transport</keyword>
<feature type="chain" id="PRO_5046265754" description="OmpA-like domain-containing protein" evidence="10">
    <location>
        <begin position="22"/>
        <end position="363"/>
    </location>
</feature>
<evidence type="ECO:0000313" key="13">
    <source>
        <dbReference type="Proteomes" id="UP000030101"/>
    </source>
</evidence>
<dbReference type="PANTHER" id="PTHR30329:SF21">
    <property type="entry name" value="LIPOPROTEIN YIAD-RELATED"/>
    <property type="match status" value="1"/>
</dbReference>
<sequence>MKNKVVLMSLALFLGAGSGFAQTSKAIEISFGAKTIAYPRLSLLSAKHSSLGYQLALEKQELLLGLNASVTQELSPHWGVQLGQSLFKDKGIIALIDLQVEHRFGAYFARSAYIDPYIGLGISYFYNGVSKNSFGQGSVEGKPIVWQAEAQELWQKRHSLPLSATIGARLWLNDRWGMKLDASYTALATDPHRGAWSAGLGLSYRIGGRSKMPQAKIQYIDRYLEQIIEKPILIEKQVPIYISEVLEGIYFDFGSSELSEASMPLVERLAQWMRQDISKRFLITGCTDIVGAKSFNEQLSLARAQALASALVARGIAEERIKCRGVGKRIALAPKDTSIDTRSQDRKILLEVVSNEDYWRRIE</sequence>
<evidence type="ECO:0000256" key="10">
    <source>
        <dbReference type="SAM" id="SignalP"/>
    </source>
</evidence>
<feature type="domain" description="OmpA-like" evidence="11">
    <location>
        <begin position="238"/>
        <end position="356"/>
    </location>
</feature>
<comment type="caution">
    <text evidence="12">The sequence shown here is derived from an EMBL/GenBank/DDBJ whole genome shotgun (WGS) entry which is preliminary data.</text>
</comment>
<name>A0ABR4XLP5_9PORP</name>
<dbReference type="RefSeq" id="WP_036790539.1">
    <property type="nucleotide sequence ID" value="NZ_JQZV01000010.1"/>
</dbReference>
<evidence type="ECO:0000256" key="5">
    <source>
        <dbReference type="ARBA" id="ARBA00023065"/>
    </source>
</evidence>
<dbReference type="InterPro" id="IPR050330">
    <property type="entry name" value="Bact_OuterMem_StrucFunc"/>
</dbReference>
<evidence type="ECO:0000256" key="4">
    <source>
        <dbReference type="ARBA" id="ARBA00022692"/>
    </source>
</evidence>
<keyword evidence="4" id="KW-0812">Transmembrane</keyword>
<dbReference type="Gene3D" id="2.40.160.20">
    <property type="match status" value="1"/>
</dbReference>
<reference evidence="12 13" key="1">
    <citation type="submission" date="2014-08" db="EMBL/GenBank/DDBJ databases">
        <title>Porphyromonas canoris strain:OH2762 Genome sequencing.</title>
        <authorList>
            <person name="Wallis C."/>
            <person name="Deusch O."/>
            <person name="O'Flynn C."/>
            <person name="Davis I."/>
            <person name="Jospin G."/>
            <person name="Darling A.E."/>
            <person name="Coil D.A."/>
            <person name="Alexiev A."/>
            <person name="Horsfall A."/>
            <person name="Kirkwood N."/>
            <person name="Harris S."/>
            <person name="Eisen J.A."/>
        </authorList>
    </citation>
    <scope>NUCLEOTIDE SEQUENCE [LARGE SCALE GENOMIC DNA]</scope>
    <source>
        <strain evidence="13">COT-108 OH2762</strain>
    </source>
</reference>
<dbReference type="Proteomes" id="UP000030101">
    <property type="component" value="Unassembled WGS sequence"/>
</dbReference>
<keyword evidence="13" id="KW-1185">Reference proteome</keyword>
<keyword evidence="7 9" id="KW-0472">Membrane</keyword>
<dbReference type="InterPro" id="IPR006665">
    <property type="entry name" value="OmpA-like"/>
</dbReference>
<keyword evidence="10" id="KW-0732">Signal</keyword>
<dbReference type="PANTHER" id="PTHR30329">
    <property type="entry name" value="STATOR ELEMENT OF FLAGELLAR MOTOR COMPLEX"/>
    <property type="match status" value="1"/>
</dbReference>
<evidence type="ECO:0000256" key="3">
    <source>
        <dbReference type="ARBA" id="ARBA00022452"/>
    </source>
</evidence>
<dbReference type="CDD" id="cd07185">
    <property type="entry name" value="OmpA_C-like"/>
    <property type="match status" value="1"/>
</dbReference>
<proteinExistence type="predicted"/>
<evidence type="ECO:0000259" key="11">
    <source>
        <dbReference type="PROSITE" id="PS51123"/>
    </source>
</evidence>
<dbReference type="InterPro" id="IPR006664">
    <property type="entry name" value="OMP_bac"/>
</dbReference>
<evidence type="ECO:0000313" key="12">
    <source>
        <dbReference type="EMBL" id="KGN92407.1"/>
    </source>
</evidence>
<keyword evidence="8" id="KW-0998">Cell outer membrane</keyword>
<organism evidence="12 13">
    <name type="scientific">Porphyromonas canoris</name>
    <dbReference type="NCBI Taxonomy" id="36875"/>
    <lineage>
        <taxon>Bacteria</taxon>
        <taxon>Pseudomonadati</taxon>
        <taxon>Bacteroidota</taxon>
        <taxon>Bacteroidia</taxon>
        <taxon>Bacteroidales</taxon>
        <taxon>Porphyromonadaceae</taxon>
        <taxon>Porphyromonas</taxon>
    </lineage>
</organism>
<keyword evidence="6" id="KW-0626">Porin</keyword>
<comment type="subcellular location">
    <subcellularLocation>
        <location evidence="1">Cell outer membrane</location>
        <topology evidence="1">Multi-pass membrane protein</topology>
    </subcellularLocation>
</comment>
<dbReference type="PROSITE" id="PS51123">
    <property type="entry name" value="OMPA_2"/>
    <property type="match status" value="1"/>
</dbReference>
<dbReference type="SUPFAM" id="SSF56925">
    <property type="entry name" value="OMPA-like"/>
    <property type="match status" value="1"/>
</dbReference>
<evidence type="ECO:0000256" key="6">
    <source>
        <dbReference type="ARBA" id="ARBA00023114"/>
    </source>
</evidence>
<dbReference type="PRINTS" id="PR01021">
    <property type="entry name" value="OMPADOMAIN"/>
</dbReference>